<organism evidence="2 3">
    <name type="scientific">Streptoalloteichus tenebrarius (strain ATCC 17920 / DSM 40477 / JCM 4838 / CBS 697.72 / NBRC 16177 / NCIMB 11028 / NRRL B-12390 / A12253. 1 / ISP 5477)</name>
    <name type="common">Streptomyces tenebrarius</name>
    <dbReference type="NCBI Taxonomy" id="1933"/>
    <lineage>
        <taxon>Bacteria</taxon>
        <taxon>Bacillati</taxon>
        <taxon>Actinomycetota</taxon>
        <taxon>Actinomycetes</taxon>
        <taxon>Pseudonocardiales</taxon>
        <taxon>Pseudonocardiaceae</taxon>
        <taxon>Streptoalloteichus</taxon>
    </lineage>
</organism>
<dbReference type="InterPro" id="IPR024344">
    <property type="entry name" value="MDMPI_metal-binding"/>
</dbReference>
<feature type="domain" description="Mycothiol-dependent maleylpyruvate isomerase metal-binding" evidence="1">
    <location>
        <begin position="19"/>
        <end position="136"/>
    </location>
</feature>
<dbReference type="Proteomes" id="UP001205311">
    <property type="component" value="Unassembled WGS sequence"/>
</dbReference>
<gene>
    <name evidence="2" type="ORF">LX15_000430</name>
</gene>
<evidence type="ECO:0000259" key="1">
    <source>
        <dbReference type="Pfam" id="PF11716"/>
    </source>
</evidence>
<name>A0ABT1HML3_STRSD</name>
<evidence type="ECO:0000313" key="3">
    <source>
        <dbReference type="Proteomes" id="UP001205311"/>
    </source>
</evidence>
<dbReference type="EMBL" id="JAMTCP010000002">
    <property type="protein sequence ID" value="MCP2256747.1"/>
    <property type="molecule type" value="Genomic_DNA"/>
</dbReference>
<dbReference type="Pfam" id="PF11716">
    <property type="entry name" value="MDMPI_N"/>
    <property type="match status" value="1"/>
</dbReference>
<dbReference type="SUPFAM" id="SSF109854">
    <property type="entry name" value="DinB/YfiT-like putative metalloenzymes"/>
    <property type="match status" value="1"/>
</dbReference>
<dbReference type="InterPro" id="IPR034660">
    <property type="entry name" value="DinB/YfiT-like"/>
</dbReference>
<dbReference type="PANTHER" id="PTHR40758">
    <property type="entry name" value="CONSERVED PROTEIN"/>
    <property type="match status" value="1"/>
</dbReference>
<protein>
    <submittedName>
        <fullName evidence="2">TIGR03083 family protein</fullName>
    </submittedName>
</protein>
<accession>A0ABT1HML3</accession>
<dbReference type="InterPro" id="IPR017517">
    <property type="entry name" value="Maleyloyr_isom"/>
</dbReference>
<keyword evidence="3" id="KW-1185">Reference proteome</keyword>
<dbReference type="NCBIfam" id="TIGR03083">
    <property type="entry name" value="maleylpyruvate isomerase family mycothiol-dependent enzyme"/>
    <property type="match status" value="1"/>
</dbReference>
<sequence>MTALIDYDRLLDVLEVEGRLLAAVARGADRALPVPGCPGLNLGETVRHVAEIYRSVVVWLRGGGAVRARGSSAHAPGDAGESPEDALLAALADLLAESRRHLPTDPCRTWWPADPTRGFWWRRLAHETVVHRVDVQGAKGVELDPIPVDVALDGVDEALLLWFGHRLDALGVAGTRDACVGVVLGDRGWVARASPSGAEARRVSPEEAVTADAVVTGDSSAVYLWLWGRLPDRAVTTRGDQDAVAQLWALLRLGMR</sequence>
<evidence type="ECO:0000313" key="2">
    <source>
        <dbReference type="EMBL" id="MCP2256747.1"/>
    </source>
</evidence>
<reference evidence="2 3" key="1">
    <citation type="submission" date="2022-06" db="EMBL/GenBank/DDBJ databases">
        <title>Genomic Encyclopedia of Archaeal and Bacterial Type Strains, Phase II (KMG-II): from individual species to whole genera.</title>
        <authorList>
            <person name="Goeker M."/>
        </authorList>
    </citation>
    <scope>NUCLEOTIDE SEQUENCE [LARGE SCALE GENOMIC DNA]</scope>
    <source>
        <strain evidence="2 3">DSM 40477</strain>
    </source>
</reference>
<dbReference type="RefSeq" id="WP_253667732.1">
    <property type="nucleotide sequence ID" value="NZ_JAMTCP010000002.1"/>
</dbReference>
<comment type="caution">
    <text evidence="2">The sequence shown here is derived from an EMBL/GenBank/DDBJ whole genome shotgun (WGS) entry which is preliminary data.</text>
</comment>
<dbReference type="PANTHER" id="PTHR40758:SF1">
    <property type="entry name" value="CONSERVED PROTEIN"/>
    <property type="match status" value="1"/>
</dbReference>
<proteinExistence type="predicted"/>